<evidence type="ECO:0000313" key="3">
    <source>
        <dbReference type="Proteomes" id="UP000059680"/>
    </source>
</evidence>
<sequence length="134" mass="15161">MLLTPNLPQPQLHHDQQQQQRHTSQLDWRDKDSERRRPRAQPNPAAKPELAGCCRGDRWEEGQRIWVAHRREREGGSPYSPQAGRRGERGSLPRLRAPPSVMSLALASRIRLASPAMLPTKEGLYAEWGGGRCG</sequence>
<evidence type="ECO:0000313" key="2">
    <source>
        <dbReference type="EMBL" id="BAS84532.1"/>
    </source>
</evidence>
<gene>
    <name evidence="2" type="ordered locus">Os03g0392250</name>
    <name evidence="2" type="ORF">OSNPB_030392250</name>
</gene>
<protein>
    <submittedName>
        <fullName evidence="2">Os03g0392250 protein</fullName>
    </submittedName>
</protein>
<dbReference type="STRING" id="39947.A0A0P0VY85"/>
<proteinExistence type="predicted"/>
<name>A0A0P0VY85_ORYSJ</name>
<feature type="compositionally biased region" description="Low complexity" evidence="1">
    <location>
        <begin position="1"/>
        <end position="26"/>
    </location>
</feature>
<organism evidence="2 3">
    <name type="scientific">Oryza sativa subsp. japonica</name>
    <name type="common">Rice</name>
    <dbReference type="NCBI Taxonomy" id="39947"/>
    <lineage>
        <taxon>Eukaryota</taxon>
        <taxon>Viridiplantae</taxon>
        <taxon>Streptophyta</taxon>
        <taxon>Embryophyta</taxon>
        <taxon>Tracheophyta</taxon>
        <taxon>Spermatophyta</taxon>
        <taxon>Magnoliopsida</taxon>
        <taxon>Liliopsida</taxon>
        <taxon>Poales</taxon>
        <taxon>Poaceae</taxon>
        <taxon>BOP clade</taxon>
        <taxon>Oryzoideae</taxon>
        <taxon>Oryzeae</taxon>
        <taxon>Oryzinae</taxon>
        <taxon>Oryza</taxon>
        <taxon>Oryza sativa</taxon>
    </lineage>
</organism>
<dbReference type="Gramene" id="Os03t0392250-01">
    <property type="protein sequence ID" value="Os03t0392250-01"/>
    <property type="gene ID" value="Os03g0392250"/>
</dbReference>
<feature type="non-terminal residue" evidence="2">
    <location>
        <position position="134"/>
    </location>
</feature>
<dbReference type="Proteomes" id="UP000059680">
    <property type="component" value="Chromosome 3"/>
</dbReference>
<keyword evidence="3" id="KW-1185">Reference proteome</keyword>
<dbReference type="EMBL" id="AP014959">
    <property type="protein sequence ID" value="BAS84532.1"/>
    <property type="molecule type" value="Genomic_DNA"/>
</dbReference>
<feature type="region of interest" description="Disordered" evidence="1">
    <location>
        <begin position="70"/>
        <end position="96"/>
    </location>
</feature>
<dbReference type="AlphaFoldDB" id="A0A0P0VY85"/>
<dbReference type="PaxDb" id="39947-A0A0P0VY85"/>
<reference evidence="3" key="1">
    <citation type="journal article" date="2005" name="Nature">
        <title>The map-based sequence of the rice genome.</title>
        <authorList>
            <consortium name="International rice genome sequencing project (IRGSP)"/>
            <person name="Matsumoto T."/>
            <person name="Wu J."/>
            <person name="Kanamori H."/>
            <person name="Katayose Y."/>
            <person name="Fujisawa M."/>
            <person name="Namiki N."/>
            <person name="Mizuno H."/>
            <person name="Yamamoto K."/>
            <person name="Antonio B.A."/>
            <person name="Baba T."/>
            <person name="Sakata K."/>
            <person name="Nagamura Y."/>
            <person name="Aoki H."/>
            <person name="Arikawa K."/>
            <person name="Arita K."/>
            <person name="Bito T."/>
            <person name="Chiden Y."/>
            <person name="Fujitsuka N."/>
            <person name="Fukunaka R."/>
            <person name="Hamada M."/>
            <person name="Harada C."/>
            <person name="Hayashi A."/>
            <person name="Hijishita S."/>
            <person name="Honda M."/>
            <person name="Hosokawa S."/>
            <person name="Ichikawa Y."/>
            <person name="Idonuma A."/>
            <person name="Iijima M."/>
            <person name="Ikeda M."/>
            <person name="Ikeno M."/>
            <person name="Ito K."/>
            <person name="Ito S."/>
            <person name="Ito T."/>
            <person name="Ito Y."/>
            <person name="Ito Y."/>
            <person name="Iwabuchi A."/>
            <person name="Kamiya K."/>
            <person name="Karasawa W."/>
            <person name="Kurita K."/>
            <person name="Katagiri S."/>
            <person name="Kikuta A."/>
            <person name="Kobayashi H."/>
            <person name="Kobayashi N."/>
            <person name="Machita K."/>
            <person name="Maehara T."/>
            <person name="Masukawa M."/>
            <person name="Mizubayashi T."/>
            <person name="Mukai Y."/>
            <person name="Nagasaki H."/>
            <person name="Nagata Y."/>
            <person name="Naito S."/>
            <person name="Nakashima M."/>
            <person name="Nakama Y."/>
            <person name="Nakamichi Y."/>
            <person name="Nakamura M."/>
            <person name="Meguro A."/>
            <person name="Negishi M."/>
            <person name="Ohta I."/>
            <person name="Ohta T."/>
            <person name="Okamoto M."/>
            <person name="Ono N."/>
            <person name="Saji S."/>
            <person name="Sakaguchi M."/>
            <person name="Sakai K."/>
            <person name="Shibata M."/>
            <person name="Shimokawa T."/>
            <person name="Song J."/>
            <person name="Takazaki Y."/>
            <person name="Terasawa K."/>
            <person name="Tsugane M."/>
            <person name="Tsuji K."/>
            <person name="Ueda S."/>
            <person name="Waki K."/>
            <person name="Yamagata H."/>
            <person name="Yamamoto M."/>
            <person name="Yamamoto S."/>
            <person name="Yamane H."/>
            <person name="Yoshiki S."/>
            <person name="Yoshihara R."/>
            <person name="Yukawa K."/>
            <person name="Zhong H."/>
            <person name="Yano M."/>
            <person name="Yuan Q."/>
            <person name="Ouyang S."/>
            <person name="Liu J."/>
            <person name="Jones K.M."/>
            <person name="Gansberger K."/>
            <person name="Moffat K."/>
            <person name="Hill J."/>
            <person name="Bera J."/>
            <person name="Fadrosh D."/>
            <person name="Jin S."/>
            <person name="Johri S."/>
            <person name="Kim M."/>
            <person name="Overton L."/>
            <person name="Reardon M."/>
            <person name="Tsitrin T."/>
            <person name="Vuong H."/>
            <person name="Weaver B."/>
            <person name="Ciecko A."/>
            <person name="Tallon L."/>
            <person name="Jackson J."/>
            <person name="Pai G."/>
            <person name="Aken S.V."/>
            <person name="Utterback T."/>
            <person name="Reidmuller S."/>
            <person name="Feldblyum T."/>
            <person name="Hsiao J."/>
            <person name="Zismann V."/>
            <person name="Iobst S."/>
            <person name="de Vazeille A.R."/>
            <person name="Buell C.R."/>
            <person name="Ying K."/>
            <person name="Li Y."/>
            <person name="Lu T."/>
            <person name="Huang Y."/>
            <person name="Zhao Q."/>
            <person name="Feng Q."/>
            <person name="Zhang L."/>
            <person name="Zhu J."/>
            <person name="Weng Q."/>
            <person name="Mu J."/>
            <person name="Lu Y."/>
            <person name="Fan D."/>
            <person name="Liu Y."/>
            <person name="Guan J."/>
            <person name="Zhang Y."/>
            <person name="Yu S."/>
            <person name="Liu X."/>
            <person name="Zhang Y."/>
            <person name="Hong G."/>
            <person name="Han B."/>
            <person name="Choisne N."/>
            <person name="Demange N."/>
            <person name="Orjeda G."/>
            <person name="Samain S."/>
            <person name="Cattolico L."/>
            <person name="Pelletier E."/>
            <person name="Couloux A."/>
            <person name="Segurens B."/>
            <person name="Wincker P."/>
            <person name="D'Hont A."/>
            <person name="Scarpelli C."/>
            <person name="Weissenbach J."/>
            <person name="Salanoubat M."/>
            <person name="Quetier F."/>
            <person name="Yu Y."/>
            <person name="Kim H.R."/>
            <person name="Rambo T."/>
            <person name="Currie J."/>
            <person name="Collura K."/>
            <person name="Luo M."/>
            <person name="Yang T."/>
            <person name="Ammiraju J.S.S."/>
            <person name="Engler F."/>
            <person name="Soderlund C."/>
            <person name="Wing R.A."/>
            <person name="Palmer L.E."/>
            <person name="de la Bastide M."/>
            <person name="Spiegel L."/>
            <person name="Nascimento L."/>
            <person name="Zutavern T."/>
            <person name="O'Shaughnessy A."/>
            <person name="Dike S."/>
            <person name="Dedhia N."/>
            <person name="Preston R."/>
            <person name="Balija V."/>
            <person name="McCombie W.R."/>
            <person name="Chow T."/>
            <person name="Chen H."/>
            <person name="Chung M."/>
            <person name="Chen C."/>
            <person name="Shaw J."/>
            <person name="Wu H."/>
            <person name="Hsiao K."/>
            <person name="Chao Y."/>
            <person name="Chu M."/>
            <person name="Cheng C."/>
            <person name="Hour A."/>
            <person name="Lee P."/>
            <person name="Lin S."/>
            <person name="Lin Y."/>
            <person name="Liou J."/>
            <person name="Liu S."/>
            <person name="Hsing Y."/>
            <person name="Raghuvanshi S."/>
            <person name="Mohanty A."/>
            <person name="Bharti A.K."/>
            <person name="Gaur A."/>
            <person name="Gupta V."/>
            <person name="Kumar D."/>
            <person name="Ravi V."/>
            <person name="Vij S."/>
            <person name="Kapur A."/>
            <person name="Khurana P."/>
            <person name="Khurana P."/>
            <person name="Khurana J.P."/>
            <person name="Tyagi A.K."/>
            <person name="Gaikwad K."/>
            <person name="Singh A."/>
            <person name="Dalal V."/>
            <person name="Srivastava S."/>
            <person name="Dixit A."/>
            <person name="Pal A.K."/>
            <person name="Ghazi I.A."/>
            <person name="Yadav M."/>
            <person name="Pandit A."/>
            <person name="Bhargava A."/>
            <person name="Sureshbabu K."/>
            <person name="Batra K."/>
            <person name="Sharma T.R."/>
            <person name="Mohapatra T."/>
            <person name="Singh N.K."/>
            <person name="Messing J."/>
            <person name="Nelson A.B."/>
            <person name="Fuks G."/>
            <person name="Kavchok S."/>
            <person name="Keizer G."/>
            <person name="Linton E."/>
            <person name="Llaca V."/>
            <person name="Song R."/>
            <person name="Tanyolac B."/>
            <person name="Young S."/>
            <person name="Ho-Il K."/>
            <person name="Hahn J.H."/>
            <person name="Sangsakoo G."/>
            <person name="Vanavichit A."/>
            <person name="de Mattos Luiz.A.T."/>
            <person name="Zimmer P.D."/>
            <person name="Malone G."/>
            <person name="Dellagostin O."/>
            <person name="de Oliveira A.C."/>
            <person name="Bevan M."/>
            <person name="Bancroft I."/>
            <person name="Minx P."/>
            <person name="Cordum H."/>
            <person name="Wilson R."/>
            <person name="Cheng Z."/>
            <person name="Jin W."/>
            <person name="Jiang J."/>
            <person name="Leong S.A."/>
            <person name="Iwama H."/>
            <person name="Gojobori T."/>
            <person name="Itoh T."/>
            <person name="Niimura Y."/>
            <person name="Fujii Y."/>
            <person name="Habara T."/>
            <person name="Sakai H."/>
            <person name="Sato Y."/>
            <person name="Wilson G."/>
            <person name="Kumar K."/>
            <person name="McCouch S."/>
            <person name="Juretic N."/>
            <person name="Hoen D."/>
            <person name="Wright S."/>
            <person name="Bruskiewich R."/>
            <person name="Bureau T."/>
            <person name="Miyao A."/>
            <person name="Hirochika H."/>
            <person name="Nishikawa T."/>
            <person name="Kadowaki K."/>
            <person name="Sugiura M."/>
            <person name="Burr B."/>
            <person name="Sasaki T."/>
        </authorList>
    </citation>
    <scope>NUCLEOTIDE SEQUENCE [LARGE SCALE GENOMIC DNA]</scope>
    <source>
        <strain evidence="3">cv. Nipponbare</strain>
    </source>
</reference>
<accession>A0A0P0VY85</accession>
<reference evidence="2 3" key="3">
    <citation type="journal article" date="2013" name="Rice">
        <title>Improvement of the Oryza sativa Nipponbare reference genome using next generation sequence and optical map data.</title>
        <authorList>
            <person name="Kawahara Y."/>
            <person name="de la Bastide M."/>
            <person name="Hamilton J.P."/>
            <person name="Kanamori H."/>
            <person name="McCombie W.R."/>
            <person name="Ouyang S."/>
            <person name="Schwartz D.C."/>
            <person name="Tanaka T."/>
            <person name="Wu J."/>
            <person name="Zhou S."/>
            <person name="Childs K.L."/>
            <person name="Davidson R.M."/>
            <person name="Lin H."/>
            <person name="Quesada-Ocampo L."/>
            <person name="Vaillancourt B."/>
            <person name="Sakai H."/>
            <person name="Lee S.S."/>
            <person name="Kim J."/>
            <person name="Numa H."/>
            <person name="Itoh T."/>
            <person name="Buell C.R."/>
            <person name="Matsumoto T."/>
        </authorList>
    </citation>
    <scope>NUCLEOTIDE SEQUENCE [LARGE SCALE GENOMIC DNA]</scope>
    <source>
        <strain evidence="3">cv. Nipponbare</strain>
    </source>
</reference>
<feature type="region of interest" description="Disordered" evidence="1">
    <location>
        <begin position="1"/>
        <end position="52"/>
    </location>
</feature>
<dbReference type="InParanoid" id="A0A0P0VY85"/>
<reference evidence="2 3" key="2">
    <citation type="journal article" date="2013" name="Plant Cell Physiol.">
        <title>Rice Annotation Project Database (RAP-DB): an integrative and interactive database for rice genomics.</title>
        <authorList>
            <person name="Sakai H."/>
            <person name="Lee S.S."/>
            <person name="Tanaka T."/>
            <person name="Numa H."/>
            <person name="Kim J."/>
            <person name="Kawahara Y."/>
            <person name="Wakimoto H."/>
            <person name="Yang C.C."/>
            <person name="Iwamoto M."/>
            <person name="Abe T."/>
            <person name="Yamada Y."/>
            <person name="Muto A."/>
            <person name="Inokuchi H."/>
            <person name="Ikemura T."/>
            <person name="Matsumoto T."/>
            <person name="Sasaki T."/>
            <person name="Itoh T."/>
        </authorList>
    </citation>
    <scope>NUCLEOTIDE SEQUENCE [LARGE SCALE GENOMIC DNA]</scope>
    <source>
        <strain evidence="3">cv. Nipponbare</strain>
    </source>
</reference>
<evidence type="ECO:0000256" key="1">
    <source>
        <dbReference type="SAM" id="MobiDB-lite"/>
    </source>
</evidence>